<evidence type="ECO:0000256" key="1">
    <source>
        <dbReference type="SAM" id="Phobius"/>
    </source>
</evidence>
<proteinExistence type="predicted"/>
<keyword evidence="2" id="KW-0732">Signal</keyword>
<feature type="signal peptide" evidence="2">
    <location>
        <begin position="1"/>
        <end position="22"/>
    </location>
</feature>
<accession>A0A1Y1MVP3</accession>
<name>A0A1Y1MVP3_PHOPY</name>
<evidence type="ECO:0008006" key="4">
    <source>
        <dbReference type="Google" id="ProtNLM"/>
    </source>
</evidence>
<keyword evidence="1" id="KW-0472">Membrane</keyword>
<keyword evidence="1" id="KW-1133">Transmembrane helix</keyword>
<keyword evidence="1" id="KW-0812">Transmembrane</keyword>
<evidence type="ECO:0000256" key="2">
    <source>
        <dbReference type="SAM" id="SignalP"/>
    </source>
</evidence>
<sequence>MHEKKLTPHIIWIGFMWYCLNSEPCQLDVKLSNAIYEQSKKTPESVVVLEPLLSFPVSNIKKSIPSDKRRAVKYSYDSYFVLEIIFPRIMTGIVLVAFASTWYGNDTYFKASY</sequence>
<protein>
    <recommendedName>
        <fullName evidence="4">Neurotransmitter-gated ion-channel transmembrane domain-containing protein</fullName>
    </recommendedName>
</protein>
<reference evidence="3" key="1">
    <citation type="journal article" date="2016" name="Sci. Rep.">
        <title>Molecular characterization of firefly nuptial gifts: a multi-omics approach sheds light on postcopulatory sexual selection.</title>
        <authorList>
            <person name="Al-Wathiqui N."/>
            <person name="Fallon T.R."/>
            <person name="South A."/>
            <person name="Weng J.K."/>
            <person name="Lewis S.M."/>
        </authorList>
    </citation>
    <scope>NUCLEOTIDE SEQUENCE</scope>
</reference>
<evidence type="ECO:0000313" key="3">
    <source>
        <dbReference type="EMBL" id="JAV88525.1"/>
    </source>
</evidence>
<feature type="chain" id="PRO_5012756310" description="Neurotransmitter-gated ion-channel transmembrane domain-containing protein" evidence="2">
    <location>
        <begin position="23"/>
        <end position="113"/>
    </location>
</feature>
<dbReference type="EMBL" id="GEZM01023284">
    <property type="protein sequence ID" value="JAV88525.1"/>
    <property type="molecule type" value="Transcribed_RNA"/>
</dbReference>
<organism evidence="3">
    <name type="scientific">Photinus pyralis</name>
    <name type="common">Common eastern firefly</name>
    <name type="synonym">Lampyris pyralis</name>
    <dbReference type="NCBI Taxonomy" id="7054"/>
    <lineage>
        <taxon>Eukaryota</taxon>
        <taxon>Metazoa</taxon>
        <taxon>Ecdysozoa</taxon>
        <taxon>Arthropoda</taxon>
        <taxon>Hexapoda</taxon>
        <taxon>Insecta</taxon>
        <taxon>Pterygota</taxon>
        <taxon>Neoptera</taxon>
        <taxon>Endopterygota</taxon>
        <taxon>Coleoptera</taxon>
        <taxon>Polyphaga</taxon>
        <taxon>Elateriformia</taxon>
        <taxon>Elateroidea</taxon>
        <taxon>Lampyridae</taxon>
        <taxon>Lampyrinae</taxon>
        <taxon>Photinus</taxon>
    </lineage>
</organism>
<dbReference type="AlphaFoldDB" id="A0A1Y1MVP3"/>
<feature type="transmembrane region" description="Helical" evidence="1">
    <location>
        <begin position="79"/>
        <end position="103"/>
    </location>
</feature>